<dbReference type="GeneID" id="59236839"/>
<feature type="transmembrane region" description="Helical" evidence="1">
    <location>
        <begin position="264"/>
        <end position="286"/>
    </location>
</feature>
<keyword evidence="1" id="KW-0472">Membrane</keyword>
<sequence>MLIFKRLIVWLILCGFTLLQFSLYVPSFSCALSPGVPTCAEQFSFTVVGGSKMTRELIGSIKELLKLISYLAIDLGWSSDLADSSMYDDENLVNTFNAENIYKVNYFSYCKKTDGKKMYCVRNGGNGMDVITVLVRDVGIQLGNISPLHVNDTEILGDSLVISYHLALTSIRKFIKGDRSRDNAFFNTFLRVNPEDAPQEKTNTSLYSKGVEILHCLRLFNQLLFFLQTSEIIVSFSFFLAVLGFGVVLTFLKRQCILPAILKLMCSLLVSVAAISLFCTIIYLLLLKSLEPSSNSTTAPTGWELLELHVGKGFVISCVRLAIQLFLLPFTIIIANHYTMKEPKKPVLESKSACFNADEA</sequence>
<keyword evidence="1" id="KW-1133">Transmembrane helix</keyword>
<dbReference type="AlphaFoldDB" id="A0A7H9B3N6"/>
<accession>A0A7H9B3N6</accession>
<name>A0A7H9B3N6_ZYGMR</name>
<evidence type="ECO:0000256" key="1">
    <source>
        <dbReference type="SAM" id="Phobius"/>
    </source>
</evidence>
<keyword evidence="3" id="KW-1185">Reference proteome</keyword>
<dbReference type="OrthoDB" id="4073891at2759"/>
<evidence type="ECO:0000313" key="3">
    <source>
        <dbReference type="Proteomes" id="UP000509704"/>
    </source>
</evidence>
<organism evidence="2 3">
    <name type="scientific">Zygotorulaspora mrakii</name>
    <name type="common">Zygosaccharomyces mrakii</name>
    <dbReference type="NCBI Taxonomy" id="42260"/>
    <lineage>
        <taxon>Eukaryota</taxon>
        <taxon>Fungi</taxon>
        <taxon>Dikarya</taxon>
        <taxon>Ascomycota</taxon>
        <taxon>Saccharomycotina</taxon>
        <taxon>Saccharomycetes</taxon>
        <taxon>Saccharomycetales</taxon>
        <taxon>Saccharomycetaceae</taxon>
        <taxon>Zygotorulaspora</taxon>
    </lineage>
</organism>
<evidence type="ECO:0008006" key="4">
    <source>
        <dbReference type="Google" id="ProtNLM"/>
    </source>
</evidence>
<dbReference type="Proteomes" id="UP000509704">
    <property type="component" value="Chromosome 5"/>
</dbReference>
<evidence type="ECO:0000313" key="2">
    <source>
        <dbReference type="EMBL" id="QLG73097.1"/>
    </source>
</evidence>
<feature type="transmembrane region" description="Helical" evidence="1">
    <location>
        <begin position="314"/>
        <end position="335"/>
    </location>
</feature>
<keyword evidence="1" id="KW-0812">Transmembrane</keyword>
<proteinExistence type="predicted"/>
<dbReference type="KEGG" id="zmk:HG535_0E01810"/>
<feature type="transmembrane region" description="Helical" evidence="1">
    <location>
        <begin position="232"/>
        <end position="252"/>
    </location>
</feature>
<dbReference type="EMBL" id="CP058608">
    <property type="protein sequence ID" value="QLG73097.1"/>
    <property type="molecule type" value="Genomic_DNA"/>
</dbReference>
<dbReference type="RefSeq" id="XP_037144824.1">
    <property type="nucleotide sequence ID" value="XM_037288929.1"/>
</dbReference>
<protein>
    <recommendedName>
        <fullName evidence="4">Spore membrane assembly protein 2</fullName>
    </recommendedName>
</protein>
<gene>
    <name evidence="2" type="ORF">HG535_0E01810</name>
</gene>
<reference evidence="2 3" key="1">
    <citation type="submission" date="2020-07" db="EMBL/GenBank/DDBJ databases">
        <title>The yeast mating-type switching endonuclease HO is a domesticated member of an unorthodox homing genetic element family.</title>
        <authorList>
            <person name="Coughlan A.Y."/>
            <person name="Lombardi L."/>
            <person name="Braun-Galleani S."/>
            <person name="Martos A.R."/>
            <person name="Galeote V."/>
            <person name="Bigey F."/>
            <person name="Dequin S."/>
            <person name="Byrne K.P."/>
            <person name="Wolfe K.H."/>
        </authorList>
    </citation>
    <scope>NUCLEOTIDE SEQUENCE [LARGE SCALE GENOMIC DNA]</scope>
    <source>
        <strain evidence="2 3">NRRL Y-6702</strain>
    </source>
</reference>